<dbReference type="RefSeq" id="WP_380674994.1">
    <property type="nucleotide sequence ID" value="NZ_CP173186.1"/>
</dbReference>
<evidence type="ECO:0000256" key="1">
    <source>
        <dbReference type="SAM" id="SignalP"/>
    </source>
</evidence>
<organism evidence="2 3">
    <name type="scientific">Serratia aquatilis</name>
    <dbReference type="NCBI Taxonomy" id="1737515"/>
    <lineage>
        <taxon>Bacteria</taxon>
        <taxon>Pseudomonadati</taxon>
        <taxon>Pseudomonadota</taxon>
        <taxon>Gammaproteobacteria</taxon>
        <taxon>Enterobacterales</taxon>
        <taxon>Yersiniaceae</taxon>
        <taxon>Serratia</taxon>
    </lineage>
</organism>
<accession>A0ABV6ED51</accession>
<feature type="signal peptide" evidence="1">
    <location>
        <begin position="1"/>
        <end position="20"/>
    </location>
</feature>
<dbReference type="Proteomes" id="UP001589792">
    <property type="component" value="Unassembled WGS sequence"/>
</dbReference>
<dbReference type="PROSITE" id="PS51257">
    <property type="entry name" value="PROKAR_LIPOPROTEIN"/>
    <property type="match status" value="1"/>
</dbReference>
<feature type="chain" id="PRO_5045297092" description="DUF4252 domain-containing protein" evidence="1">
    <location>
        <begin position="21"/>
        <end position="172"/>
    </location>
</feature>
<name>A0ABV6ED51_9GAMM</name>
<evidence type="ECO:0000313" key="3">
    <source>
        <dbReference type="Proteomes" id="UP001589792"/>
    </source>
</evidence>
<comment type="caution">
    <text evidence="2">The sequence shown here is derived from an EMBL/GenBank/DDBJ whole genome shotgun (WGS) entry which is preliminary data.</text>
</comment>
<sequence length="172" mass="18730">MLKKSVFMLFAMVISLSACSEPEPTGTKIFGGAAYIDMPAEFVAMSKEMLTAKYPQQNAPQEAYYVENGNVSFAFSNTKNAIPDGKLADVANIMKKQFAPFNPTLEEKSIDGRKVFILSMDTPSADGTIKNVMLLTAIDGKMVIATFNSTEALAGKYMNDGKNALLSLKFKK</sequence>
<evidence type="ECO:0008006" key="4">
    <source>
        <dbReference type="Google" id="ProtNLM"/>
    </source>
</evidence>
<dbReference type="EMBL" id="JBHLXG010000008">
    <property type="protein sequence ID" value="MFC0226938.1"/>
    <property type="molecule type" value="Genomic_DNA"/>
</dbReference>
<reference evidence="2 3" key="1">
    <citation type="submission" date="2024-09" db="EMBL/GenBank/DDBJ databases">
        <authorList>
            <person name="Sun Q."/>
            <person name="Mori K."/>
        </authorList>
    </citation>
    <scope>NUCLEOTIDE SEQUENCE [LARGE SCALE GENOMIC DNA]</scope>
    <source>
        <strain evidence="2 3">CCM 8626</strain>
    </source>
</reference>
<keyword evidence="3" id="KW-1185">Reference proteome</keyword>
<keyword evidence="1" id="KW-0732">Signal</keyword>
<gene>
    <name evidence="2" type="ORF">ACFFJ3_10560</name>
</gene>
<evidence type="ECO:0000313" key="2">
    <source>
        <dbReference type="EMBL" id="MFC0226938.1"/>
    </source>
</evidence>
<protein>
    <recommendedName>
        <fullName evidence="4">DUF4252 domain-containing protein</fullName>
    </recommendedName>
</protein>
<proteinExistence type="predicted"/>